<gene>
    <name evidence="1" type="ORF">L227DRAFT_605533</name>
</gene>
<sequence>MVSLPIAVVRMIMEHTGERRILSSRDMPTLSSCSLVCRAWKDPAQALLYRMVILDSDQRYDHFRDFLQSTPHIAAHIRYFGITRSYHDTYPLPPFLLLEILELLPHIDTVELTDVTVLGWPGPFTPYPEEGPFRLRRLVVSGTTVGPYFNQHCMRFDFLRLFALDELACYGNADDEDLTHTLKTNRRGVPHPRVRRLEIVGRDCFLDFNEKSGGGLDPDALSALEIESEDDAGVRYAGRYLKRYARTIRHVGLDLCFFAHKRGSKKQSAWKGYNIDACVGLETLTLHLRPKDDWRDNAEQCAKAYSAILEQTPPTLKELTLAIWQTSKAEGVEELAPHIAQLVTQAMARFTGLERLVLQVQMLWEVTLEQFKDILRKHLPADVVDDDLVHYKTVHTLAPHIDSMKFWPLRPFKCTFAVQ</sequence>
<name>A0A5C2STY8_9APHY</name>
<proteinExistence type="predicted"/>
<organism evidence="1 2">
    <name type="scientific">Lentinus tigrinus ALCF2SS1-6</name>
    <dbReference type="NCBI Taxonomy" id="1328759"/>
    <lineage>
        <taxon>Eukaryota</taxon>
        <taxon>Fungi</taxon>
        <taxon>Dikarya</taxon>
        <taxon>Basidiomycota</taxon>
        <taxon>Agaricomycotina</taxon>
        <taxon>Agaricomycetes</taxon>
        <taxon>Polyporales</taxon>
        <taxon>Polyporaceae</taxon>
        <taxon>Lentinus</taxon>
    </lineage>
</organism>
<evidence type="ECO:0000313" key="2">
    <source>
        <dbReference type="Proteomes" id="UP000313359"/>
    </source>
</evidence>
<accession>A0A5C2STY8</accession>
<dbReference type="Proteomes" id="UP000313359">
    <property type="component" value="Unassembled WGS sequence"/>
</dbReference>
<reference evidence="1" key="1">
    <citation type="journal article" date="2018" name="Genome Biol. Evol.">
        <title>Genomics and development of Lentinus tigrinus, a white-rot wood-decaying mushroom with dimorphic fruiting bodies.</title>
        <authorList>
            <person name="Wu B."/>
            <person name="Xu Z."/>
            <person name="Knudson A."/>
            <person name="Carlson A."/>
            <person name="Chen N."/>
            <person name="Kovaka S."/>
            <person name="LaButti K."/>
            <person name="Lipzen A."/>
            <person name="Pennachio C."/>
            <person name="Riley R."/>
            <person name="Schakwitz W."/>
            <person name="Umezawa K."/>
            <person name="Ohm R.A."/>
            <person name="Grigoriev I.V."/>
            <person name="Nagy L.G."/>
            <person name="Gibbons J."/>
            <person name="Hibbett D."/>
        </authorList>
    </citation>
    <scope>NUCLEOTIDE SEQUENCE [LARGE SCALE GENOMIC DNA]</scope>
    <source>
        <strain evidence="1">ALCF2SS1-6</strain>
    </source>
</reference>
<evidence type="ECO:0000313" key="1">
    <source>
        <dbReference type="EMBL" id="RPD67120.1"/>
    </source>
</evidence>
<dbReference type="OrthoDB" id="2159328at2759"/>
<dbReference type="AlphaFoldDB" id="A0A5C2STY8"/>
<keyword evidence="2" id="KW-1185">Reference proteome</keyword>
<protein>
    <submittedName>
        <fullName evidence="1">Uncharacterized protein</fullName>
    </submittedName>
</protein>
<dbReference type="EMBL" id="ML122250">
    <property type="protein sequence ID" value="RPD67120.1"/>
    <property type="molecule type" value="Genomic_DNA"/>
</dbReference>